<dbReference type="AlphaFoldDB" id="A0AAV4SJV4"/>
<sequence>MAFQAQQGLSSEQTAFMHNPEAILMVPLMPYHFKHTSVTHGTHFALKGALSGKENLFKAMPTGWEGHFAIDCLNFDLNSREGRGVVIRGTIVKTAKRSIAQKITSSAEITEKSSFKLILPVVLQLTSHSRLYTPVVQLLIQIRRAMAFCCALARLCQLFIFSPAFTRQTFPSEEIRS</sequence>
<dbReference type="Proteomes" id="UP001054945">
    <property type="component" value="Unassembled WGS sequence"/>
</dbReference>
<evidence type="ECO:0000313" key="1">
    <source>
        <dbReference type="EMBL" id="GIY34264.1"/>
    </source>
</evidence>
<protein>
    <submittedName>
        <fullName evidence="1">Uncharacterized protein</fullName>
    </submittedName>
</protein>
<evidence type="ECO:0000313" key="2">
    <source>
        <dbReference type="Proteomes" id="UP001054945"/>
    </source>
</evidence>
<name>A0AAV4SJV4_CAEEX</name>
<comment type="caution">
    <text evidence="1">The sequence shown here is derived from an EMBL/GenBank/DDBJ whole genome shotgun (WGS) entry which is preliminary data.</text>
</comment>
<organism evidence="1 2">
    <name type="scientific">Caerostris extrusa</name>
    <name type="common">Bark spider</name>
    <name type="synonym">Caerostris bankana</name>
    <dbReference type="NCBI Taxonomy" id="172846"/>
    <lineage>
        <taxon>Eukaryota</taxon>
        <taxon>Metazoa</taxon>
        <taxon>Ecdysozoa</taxon>
        <taxon>Arthropoda</taxon>
        <taxon>Chelicerata</taxon>
        <taxon>Arachnida</taxon>
        <taxon>Araneae</taxon>
        <taxon>Araneomorphae</taxon>
        <taxon>Entelegynae</taxon>
        <taxon>Araneoidea</taxon>
        <taxon>Araneidae</taxon>
        <taxon>Caerostris</taxon>
    </lineage>
</organism>
<reference evidence="1 2" key="1">
    <citation type="submission" date="2021-06" db="EMBL/GenBank/DDBJ databases">
        <title>Caerostris extrusa draft genome.</title>
        <authorList>
            <person name="Kono N."/>
            <person name="Arakawa K."/>
        </authorList>
    </citation>
    <scope>NUCLEOTIDE SEQUENCE [LARGE SCALE GENOMIC DNA]</scope>
</reference>
<proteinExistence type="predicted"/>
<accession>A0AAV4SJV4</accession>
<dbReference type="EMBL" id="BPLR01009748">
    <property type="protein sequence ID" value="GIY34264.1"/>
    <property type="molecule type" value="Genomic_DNA"/>
</dbReference>
<gene>
    <name evidence="1" type="ORF">CEXT_611461</name>
</gene>
<keyword evidence="2" id="KW-1185">Reference proteome</keyword>